<evidence type="ECO:0000313" key="3">
    <source>
        <dbReference type="Proteomes" id="UP000325579"/>
    </source>
</evidence>
<dbReference type="AlphaFoldDB" id="A0A5N7DTQ7"/>
<gene>
    <name evidence="2" type="ORF">BDV37DRAFT_235761</name>
</gene>
<reference evidence="2 3" key="1">
    <citation type="submission" date="2019-04" db="EMBL/GenBank/DDBJ databases">
        <authorList>
            <consortium name="DOE Joint Genome Institute"/>
            <person name="Mondo S."/>
            <person name="Kjaerbolling I."/>
            <person name="Vesth T."/>
            <person name="Frisvad J.C."/>
            <person name="Nybo J.L."/>
            <person name="Theobald S."/>
            <person name="Kildgaard S."/>
            <person name="Isbrandt T."/>
            <person name="Kuo A."/>
            <person name="Sato A."/>
            <person name="Lyhne E.K."/>
            <person name="Kogle M.E."/>
            <person name="Wiebenga A."/>
            <person name="Kun R.S."/>
            <person name="Lubbers R.J."/>
            <person name="Makela M.R."/>
            <person name="Barry K."/>
            <person name="Chovatia M."/>
            <person name="Clum A."/>
            <person name="Daum C."/>
            <person name="Haridas S."/>
            <person name="He G."/>
            <person name="LaButti K."/>
            <person name="Lipzen A."/>
            <person name="Riley R."/>
            <person name="Salamov A."/>
            <person name="Simmons B.A."/>
            <person name="Magnuson J.K."/>
            <person name="Henrissat B."/>
            <person name="Mortensen U.H."/>
            <person name="Larsen T.O."/>
            <person name="Devries R.P."/>
            <person name="Grigoriev I.V."/>
            <person name="Machida M."/>
            <person name="Baker S.E."/>
            <person name="Andersen M.R."/>
            <person name="Cantor M.N."/>
            <person name="Hua S.X."/>
        </authorList>
    </citation>
    <scope>NUCLEOTIDE SEQUENCE [LARGE SCALE GENOMIC DNA]</scope>
    <source>
        <strain evidence="2 3">CBS 119388</strain>
    </source>
</reference>
<dbReference type="Proteomes" id="UP000325579">
    <property type="component" value="Unassembled WGS sequence"/>
</dbReference>
<feature type="region of interest" description="Disordered" evidence="1">
    <location>
        <begin position="1"/>
        <end position="36"/>
    </location>
</feature>
<evidence type="ECO:0000256" key="1">
    <source>
        <dbReference type="SAM" id="MobiDB-lite"/>
    </source>
</evidence>
<proteinExistence type="predicted"/>
<keyword evidence="3" id="KW-1185">Reference proteome</keyword>
<dbReference type="RefSeq" id="XP_031946738.1">
    <property type="nucleotide sequence ID" value="XM_032080549.1"/>
</dbReference>
<accession>A0A5N7DTQ7</accession>
<protein>
    <submittedName>
        <fullName evidence="2">Uncharacterized protein</fullName>
    </submittedName>
</protein>
<dbReference type="GeneID" id="43665240"/>
<organism evidence="2 3">
    <name type="scientific">Aspergillus pseudonomiae</name>
    <dbReference type="NCBI Taxonomy" id="1506151"/>
    <lineage>
        <taxon>Eukaryota</taxon>
        <taxon>Fungi</taxon>
        <taxon>Dikarya</taxon>
        <taxon>Ascomycota</taxon>
        <taxon>Pezizomycotina</taxon>
        <taxon>Eurotiomycetes</taxon>
        <taxon>Eurotiomycetidae</taxon>
        <taxon>Eurotiales</taxon>
        <taxon>Aspergillaceae</taxon>
        <taxon>Aspergillus</taxon>
        <taxon>Aspergillus subgen. Circumdati</taxon>
    </lineage>
</organism>
<evidence type="ECO:0000313" key="2">
    <source>
        <dbReference type="EMBL" id="KAE8409419.1"/>
    </source>
</evidence>
<feature type="compositionally biased region" description="Basic and acidic residues" evidence="1">
    <location>
        <begin position="1"/>
        <end position="11"/>
    </location>
</feature>
<name>A0A5N7DTQ7_9EURO</name>
<dbReference type="EMBL" id="ML736739">
    <property type="protein sequence ID" value="KAE8409419.1"/>
    <property type="molecule type" value="Genomic_DNA"/>
</dbReference>
<sequence>MRMPRPRREENASFYPPITPSRGETSPRMDDSLPSRSRGLCRCCLCTLVYQMRECQLPPMTSKEYSMSYLVLDPFIWAITLIREPG</sequence>